<feature type="domain" description="Prokaryotic-type class I peptide chain release factors" evidence="3">
    <location>
        <begin position="71"/>
        <end position="191"/>
    </location>
</feature>
<comment type="similarity">
    <text evidence="1">Belongs to the prokaryotic/mitochondrial release factor family.</text>
</comment>
<dbReference type="PANTHER" id="PTHR11075">
    <property type="entry name" value="PEPTIDE CHAIN RELEASE FACTOR"/>
    <property type="match status" value="1"/>
</dbReference>
<dbReference type="InterPro" id="IPR052104">
    <property type="entry name" value="Mito_Release_Factor_mL62"/>
</dbReference>
<dbReference type="EMBL" id="JARVKF010000440">
    <property type="protein sequence ID" value="KAK9413422.1"/>
    <property type="molecule type" value="Genomic_DNA"/>
</dbReference>
<comment type="caution">
    <text evidence="4">The sequence shown here is derived from an EMBL/GenBank/DDBJ whole genome shotgun (WGS) entry which is preliminary data.</text>
</comment>
<evidence type="ECO:0000313" key="4">
    <source>
        <dbReference type="EMBL" id="KAK9413422.1"/>
    </source>
</evidence>
<organism evidence="4 5">
    <name type="scientific">Seiridium unicorne</name>
    <dbReference type="NCBI Taxonomy" id="138068"/>
    <lineage>
        <taxon>Eukaryota</taxon>
        <taxon>Fungi</taxon>
        <taxon>Dikarya</taxon>
        <taxon>Ascomycota</taxon>
        <taxon>Pezizomycotina</taxon>
        <taxon>Sordariomycetes</taxon>
        <taxon>Xylariomycetidae</taxon>
        <taxon>Amphisphaeriales</taxon>
        <taxon>Sporocadaceae</taxon>
        <taxon>Seiridium</taxon>
    </lineage>
</organism>
<dbReference type="InterPro" id="IPR000352">
    <property type="entry name" value="Pep_chain_release_fac_I"/>
</dbReference>
<keyword evidence="5" id="KW-1185">Reference proteome</keyword>
<name>A0ABR2UFL7_9PEZI</name>
<accession>A0ABR2UFL7</accession>
<sequence>MALASLSTILRGPLSRLPRAQGSFSPGRPLVFSRSARNQAFDADFDQDELADARNWHSSFNEDNLPKGHTHYSRSSGPGGQHVNKTETKATTVWPVHELTQTLPKLLHPALRTSRYYTSRNDSLTIQAQTQRSRTANTDENVQKLADEIQRIYREAVPGVTNATKAKKYEALEKAFHDNRVRSKKLQSAKKASRKMSFD</sequence>
<dbReference type="InterPro" id="IPR045853">
    <property type="entry name" value="Pep_chain_release_fac_I_sf"/>
</dbReference>
<evidence type="ECO:0000313" key="5">
    <source>
        <dbReference type="Proteomes" id="UP001408356"/>
    </source>
</evidence>
<evidence type="ECO:0000256" key="2">
    <source>
        <dbReference type="SAM" id="MobiDB-lite"/>
    </source>
</evidence>
<evidence type="ECO:0000256" key="1">
    <source>
        <dbReference type="ARBA" id="ARBA00010835"/>
    </source>
</evidence>
<dbReference type="SUPFAM" id="SSF75620">
    <property type="entry name" value="Release factor"/>
    <property type="match status" value="1"/>
</dbReference>
<reference evidence="4 5" key="1">
    <citation type="journal article" date="2024" name="J. Plant Pathol.">
        <title>Sequence and assembly of the genome of Seiridium unicorne, isolate CBS 538.82, causal agent of cypress canker disease.</title>
        <authorList>
            <person name="Scali E."/>
            <person name="Rocca G.D."/>
            <person name="Danti R."/>
            <person name="Garbelotto M."/>
            <person name="Barberini S."/>
            <person name="Baroncelli R."/>
            <person name="Emiliani G."/>
        </authorList>
    </citation>
    <scope>NUCLEOTIDE SEQUENCE [LARGE SCALE GENOMIC DNA]</scope>
    <source>
        <strain evidence="4 5">BM-138-508</strain>
    </source>
</reference>
<protein>
    <recommendedName>
        <fullName evidence="3">Prokaryotic-type class I peptide chain release factors domain-containing protein</fullName>
    </recommendedName>
</protein>
<gene>
    <name evidence="4" type="ORF">SUNI508_02621</name>
</gene>
<feature type="region of interest" description="Disordered" evidence="2">
    <location>
        <begin position="58"/>
        <end position="84"/>
    </location>
</feature>
<dbReference type="PANTHER" id="PTHR11075:SF54">
    <property type="entry name" value="LARGE RIBOSOMAL SUBUNIT PROTEIN ML62"/>
    <property type="match status" value="1"/>
</dbReference>
<evidence type="ECO:0000259" key="3">
    <source>
        <dbReference type="Pfam" id="PF00472"/>
    </source>
</evidence>
<dbReference type="Pfam" id="PF00472">
    <property type="entry name" value="RF-1"/>
    <property type="match status" value="1"/>
</dbReference>
<proteinExistence type="inferred from homology"/>
<dbReference type="Gene3D" id="3.30.160.20">
    <property type="match status" value="1"/>
</dbReference>
<dbReference type="Proteomes" id="UP001408356">
    <property type="component" value="Unassembled WGS sequence"/>
</dbReference>